<name>A0A517L1J5_9PEZI</name>
<dbReference type="InterPro" id="IPR035984">
    <property type="entry name" value="Acyl-CoA-binding_sf"/>
</dbReference>
<proteinExistence type="predicted"/>
<gene>
    <name evidence="2" type="ORF">FKW77_006870</name>
</gene>
<dbReference type="InterPro" id="IPR000582">
    <property type="entry name" value="Acyl-CoA-binding_protein"/>
</dbReference>
<dbReference type="InterPro" id="IPR014352">
    <property type="entry name" value="FERM/acyl-CoA-bd_prot_sf"/>
</dbReference>
<dbReference type="Pfam" id="PF00887">
    <property type="entry name" value="ACBP"/>
    <property type="match status" value="1"/>
</dbReference>
<sequence length="92" mass="10494">MSLQEKYDDAYKNAKLLNGGNRQDQLDFYGWAKVASGADFAEAKKPGIWDLEGKYKYGAWEKVVTAGLTKQQAQEEYVTRYEKLKNEHGLKA</sequence>
<dbReference type="STRING" id="50376.A0A517L1J5"/>
<evidence type="ECO:0000313" key="3">
    <source>
        <dbReference type="Proteomes" id="UP000316270"/>
    </source>
</evidence>
<dbReference type="Proteomes" id="UP000316270">
    <property type="component" value="Chromosome 3"/>
</dbReference>
<evidence type="ECO:0000313" key="2">
    <source>
        <dbReference type="EMBL" id="QDS69499.1"/>
    </source>
</evidence>
<dbReference type="Gene3D" id="1.20.80.10">
    <property type="match status" value="1"/>
</dbReference>
<dbReference type="SUPFAM" id="SSF47027">
    <property type="entry name" value="Acyl-CoA binding protein"/>
    <property type="match status" value="1"/>
</dbReference>
<dbReference type="AlphaFoldDB" id="A0A517L1J5"/>
<reference evidence="2 3" key="1">
    <citation type="submission" date="2019-07" db="EMBL/GenBank/DDBJ databases">
        <title>Finished genome of Venturia effusa.</title>
        <authorList>
            <person name="Young C.A."/>
            <person name="Cox M.P."/>
            <person name="Ganley A.R.D."/>
            <person name="David W.J."/>
        </authorList>
    </citation>
    <scope>NUCLEOTIDE SEQUENCE [LARGE SCALE GENOMIC DNA]</scope>
    <source>
        <strain evidence="3">albino</strain>
    </source>
</reference>
<evidence type="ECO:0000259" key="1">
    <source>
        <dbReference type="PROSITE" id="PS51228"/>
    </source>
</evidence>
<dbReference type="OrthoDB" id="346910at2759"/>
<keyword evidence="3" id="KW-1185">Reference proteome</keyword>
<dbReference type="EMBL" id="CP042187">
    <property type="protein sequence ID" value="QDS69499.1"/>
    <property type="molecule type" value="Genomic_DNA"/>
</dbReference>
<dbReference type="PROSITE" id="PS51228">
    <property type="entry name" value="ACB_2"/>
    <property type="match status" value="1"/>
</dbReference>
<protein>
    <recommendedName>
        <fullName evidence="1">ACB domain-containing protein</fullName>
    </recommendedName>
</protein>
<dbReference type="GO" id="GO:0000062">
    <property type="term" value="F:fatty-acyl-CoA binding"/>
    <property type="evidence" value="ECO:0007669"/>
    <property type="project" value="InterPro"/>
</dbReference>
<accession>A0A517L1J5</accession>
<organism evidence="2 3">
    <name type="scientific">Venturia effusa</name>
    <dbReference type="NCBI Taxonomy" id="50376"/>
    <lineage>
        <taxon>Eukaryota</taxon>
        <taxon>Fungi</taxon>
        <taxon>Dikarya</taxon>
        <taxon>Ascomycota</taxon>
        <taxon>Pezizomycotina</taxon>
        <taxon>Dothideomycetes</taxon>
        <taxon>Pleosporomycetidae</taxon>
        <taxon>Venturiales</taxon>
        <taxon>Venturiaceae</taxon>
        <taxon>Venturia</taxon>
    </lineage>
</organism>
<feature type="domain" description="ACB" evidence="1">
    <location>
        <begin position="3"/>
        <end position="90"/>
    </location>
</feature>